<dbReference type="PANTHER" id="PTHR46404">
    <property type="entry name" value="DNA POLYMERASE IOTA"/>
    <property type="match status" value="1"/>
</dbReference>
<dbReference type="PROSITE" id="PS50173">
    <property type="entry name" value="UMUC"/>
    <property type="match status" value="1"/>
</dbReference>
<dbReference type="InterPro" id="IPR036775">
    <property type="entry name" value="DNA_pol_Y-fam_lit_finger_sf"/>
</dbReference>
<dbReference type="InterPro" id="IPR043128">
    <property type="entry name" value="Rev_trsase/Diguanyl_cyclase"/>
</dbReference>
<evidence type="ECO:0000313" key="3">
    <source>
        <dbReference type="Proteomes" id="UP001166286"/>
    </source>
</evidence>
<dbReference type="EMBL" id="JAFEKC020000006">
    <property type="protein sequence ID" value="KAK0513745.1"/>
    <property type="molecule type" value="Genomic_DNA"/>
</dbReference>
<dbReference type="GO" id="GO:0070987">
    <property type="term" value="P:error-free translesion synthesis"/>
    <property type="evidence" value="ECO:0007669"/>
    <property type="project" value="UniProtKB-ARBA"/>
</dbReference>
<gene>
    <name evidence="2" type="ORF">JMJ35_003467</name>
</gene>
<dbReference type="AlphaFoldDB" id="A0AA39R2Q0"/>
<dbReference type="SUPFAM" id="SSF56672">
    <property type="entry name" value="DNA/RNA polymerases"/>
    <property type="match status" value="1"/>
</dbReference>
<dbReference type="GO" id="GO:0003887">
    <property type="term" value="F:DNA-directed DNA polymerase activity"/>
    <property type="evidence" value="ECO:0007669"/>
    <property type="project" value="TreeGrafter"/>
</dbReference>
<dbReference type="Gene3D" id="3.30.1490.100">
    <property type="entry name" value="DNA polymerase, Y-family, little finger domain"/>
    <property type="match status" value="1"/>
</dbReference>
<comment type="caution">
    <text evidence="2">The sequence shown here is derived from an EMBL/GenBank/DDBJ whole genome shotgun (WGS) entry which is preliminary data.</text>
</comment>
<feature type="domain" description="UmuC" evidence="1">
    <location>
        <begin position="14"/>
        <end position="270"/>
    </location>
</feature>
<dbReference type="GO" id="GO:0006281">
    <property type="term" value="P:DNA repair"/>
    <property type="evidence" value="ECO:0007669"/>
    <property type="project" value="InterPro"/>
</dbReference>
<dbReference type="Pfam" id="PF00817">
    <property type="entry name" value="IMS"/>
    <property type="match status" value="1"/>
</dbReference>
<proteinExistence type="predicted"/>
<dbReference type="PANTHER" id="PTHR46404:SF1">
    <property type="entry name" value="DNA POLYMERASE IOTA"/>
    <property type="match status" value="1"/>
</dbReference>
<keyword evidence="3" id="KW-1185">Reference proteome</keyword>
<dbReference type="GO" id="GO:0003684">
    <property type="term" value="F:damaged DNA binding"/>
    <property type="evidence" value="ECO:0007669"/>
    <property type="project" value="InterPro"/>
</dbReference>
<protein>
    <recommendedName>
        <fullName evidence="1">UmuC domain-containing protein</fullName>
    </recommendedName>
</protein>
<dbReference type="Gene3D" id="3.40.1170.60">
    <property type="match status" value="1"/>
</dbReference>
<organism evidence="2 3">
    <name type="scientific">Cladonia borealis</name>
    <dbReference type="NCBI Taxonomy" id="184061"/>
    <lineage>
        <taxon>Eukaryota</taxon>
        <taxon>Fungi</taxon>
        <taxon>Dikarya</taxon>
        <taxon>Ascomycota</taxon>
        <taxon>Pezizomycotina</taxon>
        <taxon>Lecanoromycetes</taxon>
        <taxon>OSLEUM clade</taxon>
        <taxon>Lecanoromycetidae</taxon>
        <taxon>Lecanorales</taxon>
        <taxon>Lecanorineae</taxon>
        <taxon>Cladoniaceae</taxon>
        <taxon>Cladonia</taxon>
    </lineage>
</organism>
<dbReference type="InterPro" id="IPR001126">
    <property type="entry name" value="UmuC"/>
</dbReference>
<dbReference type="Proteomes" id="UP001166286">
    <property type="component" value="Unassembled WGS sequence"/>
</dbReference>
<reference evidence="2" key="1">
    <citation type="submission" date="2023-03" db="EMBL/GenBank/DDBJ databases">
        <title>Complete genome of Cladonia borealis.</title>
        <authorList>
            <person name="Park H."/>
        </authorList>
    </citation>
    <scope>NUCLEOTIDE SEQUENCE</scope>
    <source>
        <strain evidence="2">ANT050790</strain>
    </source>
</reference>
<dbReference type="FunFam" id="3.40.1170.60:FF:000006">
    <property type="entry name" value="DNA polymerase iota"/>
    <property type="match status" value="1"/>
</dbReference>
<dbReference type="Gene3D" id="3.30.70.270">
    <property type="match status" value="1"/>
</dbReference>
<accession>A0AA39R2Q0</accession>
<evidence type="ECO:0000259" key="1">
    <source>
        <dbReference type="PROSITE" id="PS50173"/>
    </source>
</evidence>
<sequence length="633" mass="70913">MQITAPMRDDGRIIIHFDYDCFYAAVFEREDPKLKSLPLAVQQKQIIVTCNYEARRRGLYKLQLVREARKRCPDVIIVLGEDLTRFRNASKDNYNFLRSYTWSNKVERLGFDEVFMDVTDVIDYNVGLLNYNDLVTSFFHLDRNDPTIGFHCDASRVFGRTFPKHLESCETAAVSITNTSCNDFEDLLLRLRLGSHLAEHLRHQLEEQKGYTSTVGISTNKLLSKLVGNVNKPKNQTTLLPPYSSPQGGAASNVTNFIDDHDIGKIPGIGFKMAHKIRNYVLGRPAAFDAGLVYGPTKENVKVRDVRTLDGMGPELLGRLLAGPGVPKDLGEKVWGLINGVDVTQVAKAKAVPQQISIEDSYIKLDEVSQAKKELGMLARSLVKRMRMDLTSPIEDDNLGRDLEEDDEDQVQTGSAVTSLRWMAHPKTLRLSTRPRLALNPDGTRSRTFNRISKSTNMPTFVFGFTQGVDVIADKMVEETLLPLFHKLHPEKSGWNLSLVNLCATNMSPTASDAKDGAGRDIGRMFKKQDDMLREWKVEDVDIAPSDEDENDQQKGINGLDAGKTVVGQEHTLALTSVGSEDLLDFTQETLQEDVAWDSDDDTQNLGESCRICGAVMPSYAMLAHERFHDLPD</sequence>
<evidence type="ECO:0000313" key="2">
    <source>
        <dbReference type="EMBL" id="KAK0513745.1"/>
    </source>
</evidence>
<dbReference type="InterPro" id="IPR043502">
    <property type="entry name" value="DNA/RNA_pol_sf"/>
</dbReference>
<name>A0AA39R2Q0_9LECA</name>